<dbReference type="EMBL" id="FXAF01000002">
    <property type="protein sequence ID" value="SMF08881.1"/>
    <property type="molecule type" value="Genomic_DNA"/>
</dbReference>
<feature type="compositionally biased region" description="Basic and acidic residues" evidence="1">
    <location>
        <begin position="9"/>
        <end position="21"/>
    </location>
</feature>
<name>A0A1X7D4P6_9HYPH</name>
<dbReference type="AlphaFoldDB" id="A0A1X7D4P6"/>
<dbReference type="Proteomes" id="UP000192903">
    <property type="component" value="Unassembled WGS sequence"/>
</dbReference>
<protein>
    <recommendedName>
        <fullName evidence="4">GNAT family N-acetyltransferase</fullName>
    </recommendedName>
</protein>
<dbReference type="STRING" id="464029.SAMN02982989_5031"/>
<feature type="region of interest" description="Disordered" evidence="1">
    <location>
        <begin position="1"/>
        <end position="21"/>
    </location>
</feature>
<reference evidence="3" key="1">
    <citation type="submission" date="2017-04" db="EMBL/GenBank/DDBJ databases">
        <authorList>
            <person name="Varghese N."/>
            <person name="Submissions S."/>
        </authorList>
    </citation>
    <scope>NUCLEOTIDE SEQUENCE [LARGE SCALE GENOMIC DNA]</scope>
    <source>
        <strain evidence="3">B4P</strain>
    </source>
</reference>
<keyword evidence="3" id="KW-1185">Reference proteome</keyword>
<evidence type="ECO:0008006" key="4">
    <source>
        <dbReference type="Google" id="ProtNLM"/>
    </source>
</evidence>
<evidence type="ECO:0000313" key="2">
    <source>
        <dbReference type="EMBL" id="SMF08881.1"/>
    </source>
</evidence>
<sequence length="385" mass="42944">MNPSPNPVHLEEPSPVRPLREPSRCVRPMEAADLPAVGRLFNKAFRRKNEEPQQDLLGYLDHVFLQNPGYAPEHGSIVHKDGTGRIDSALLSLPMSFHAMGHRITARLLCAFMADGRAGFAGAAKLARAIRLSQPDLCFSDNASPVSADHWITGGGFMLPIQSLEWRRTFRPFQGGFERLRETMPAFRHLRLTPLLKPADLVARRLFGAFVPPGPPGMASIEAGLDEFLACARQMTERFAIRPDWSREDLAWLMDTAALNTSLGQLRCRIVVNAQGATVGCYLFSGRPGEMAHVLNVLCLEGREFDVVGHMFADLAASGYAAARGMAQPFLMNALMRQRQMNFRHRGYFCMVTQHRDIREAALRNDIFIGGLASESWSRLLTDFR</sequence>
<evidence type="ECO:0000256" key="1">
    <source>
        <dbReference type="SAM" id="MobiDB-lite"/>
    </source>
</evidence>
<evidence type="ECO:0000313" key="3">
    <source>
        <dbReference type="Proteomes" id="UP000192903"/>
    </source>
</evidence>
<gene>
    <name evidence="2" type="ORF">SAMN02982989_5031</name>
</gene>
<dbReference type="RefSeq" id="WP_234810864.1">
    <property type="nucleotide sequence ID" value="NZ_FXAF01000002.1"/>
</dbReference>
<proteinExistence type="predicted"/>
<accession>A0A1X7D4P6</accession>
<organism evidence="2 3">
    <name type="scientific">Xaviernesmea oryzae</name>
    <dbReference type="NCBI Taxonomy" id="464029"/>
    <lineage>
        <taxon>Bacteria</taxon>
        <taxon>Pseudomonadati</taxon>
        <taxon>Pseudomonadota</taxon>
        <taxon>Alphaproteobacteria</taxon>
        <taxon>Hyphomicrobiales</taxon>
        <taxon>Rhizobiaceae</taxon>
        <taxon>Rhizobium/Agrobacterium group</taxon>
        <taxon>Xaviernesmea</taxon>
    </lineage>
</organism>